<keyword evidence="1 4" id="KW-0689">Ribosomal protein</keyword>
<dbReference type="InterPro" id="IPR000589">
    <property type="entry name" value="Ribosomal_uS15"/>
</dbReference>
<keyword evidence="8" id="KW-1185">Reference proteome</keyword>
<dbReference type="HAMAP" id="MF_01343_B">
    <property type="entry name" value="Ribosomal_uS15_B"/>
    <property type="match status" value="1"/>
</dbReference>
<evidence type="ECO:0000256" key="2">
    <source>
        <dbReference type="ARBA" id="ARBA00023274"/>
    </source>
</evidence>
<dbReference type="SMART" id="SM01387">
    <property type="entry name" value="Ribosomal_S15"/>
    <property type="match status" value="1"/>
</dbReference>
<dbReference type="Gene3D" id="6.10.250.3130">
    <property type="match status" value="1"/>
</dbReference>
<dbReference type="CDD" id="cd00353">
    <property type="entry name" value="Ribosomal_S15p_S13e"/>
    <property type="match status" value="1"/>
</dbReference>
<organism evidence="7 8">
    <name type="scientific">Persicitalea jodogahamensis</name>
    <dbReference type="NCBI Taxonomy" id="402147"/>
    <lineage>
        <taxon>Bacteria</taxon>
        <taxon>Pseudomonadati</taxon>
        <taxon>Bacteroidota</taxon>
        <taxon>Cytophagia</taxon>
        <taxon>Cytophagales</taxon>
        <taxon>Spirosomataceae</taxon>
        <taxon>Persicitalea</taxon>
    </lineage>
</organism>
<comment type="caution">
    <text evidence="7">The sequence shown here is derived from an EMBL/GenBank/DDBJ whole genome shotgun (WGS) entry which is preliminary data.</text>
</comment>
<protein>
    <recommendedName>
        <fullName evidence="4">Small ribosomal subunit protein uS15</fullName>
    </recommendedName>
</protein>
<dbReference type="PANTHER" id="PTHR23321">
    <property type="entry name" value="RIBOSOMAL PROTEIN S15, BACTERIAL AND ORGANELLAR"/>
    <property type="match status" value="1"/>
</dbReference>
<comment type="function">
    <text evidence="4">Forms an intersubunit bridge (bridge B4) with the 23S rRNA of the 50S subunit in the ribosome.</text>
</comment>
<dbReference type="PROSITE" id="PS00362">
    <property type="entry name" value="RIBOSOMAL_S15"/>
    <property type="match status" value="1"/>
</dbReference>
<dbReference type="Gene3D" id="1.10.287.10">
    <property type="entry name" value="S15/NS1, RNA-binding"/>
    <property type="match status" value="1"/>
</dbReference>
<dbReference type="NCBIfam" id="TIGR00952">
    <property type="entry name" value="S15_bact"/>
    <property type="match status" value="1"/>
</dbReference>
<keyword evidence="2 4" id="KW-0687">Ribonucleoprotein</keyword>
<comment type="similarity">
    <text evidence="4 5">Belongs to the universal ribosomal protein uS15 family.</text>
</comment>
<dbReference type="RefSeq" id="WP_189566824.1">
    <property type="nucleotide sequence ID" value="NZ_BMXF01000004.1"/>
</dbReference>
<dbReference type="InterPro" id="IPR009068">
    <property type="entry name" value="uS15_NS1_RNA-bd_sf"/>
</dbReference>
<dbReference type="FunFam" id="1.10.287.10:FF:000002">
    <property type="entry name" value="30S ribosomal protein S15"/>
    <property type="match status" value="1"/>
</dbReference>
<dbReference type="InterPro" id="IPR005290">
    <property type="entry name" value="Ribosomal_uS15_bac-type"/>
</dbReference>
<gene>
    <name evidence="4 7" type="primary">rpsO</name>
    <name evidence="7" type="ORF">GCM10007390_41550</name>
</gene>
<dbReference type="SUPFAM" id="SSF47060">
    <property type="entry name" value="S15/NS1 RNA-binding domain"/>
    <property type="match status" value="1"/>
</dbReference>
<reference evidence="7 8" key="1">
    <citation type="journal article" date="2014" name="Int. J. Syst. Evol. Microbiol.">
        <title>Complete genome sequence of Corynebacterium casei LMG S-19264T (=DSM 44701T), isolated from a smear-ripened cheese.</title>
        <authorList>
            <consortium name="US DOE Joint Genome Institute (JGI-PGF)"/>
            <person name="Walter F."/>
            <person name="Albersmeier A."/>
            <person name="Kalinowski J."/>
            <person name="Ruckert C."/>
        </authorList>
    </citation>
    <scope>NUCLEOTIDE SEQUENCE [LARGE SCALE GENOMIC DNA]</scope>
    <source>
        <strain evidence="7 8">KCTC 12866</strain>
    </source>
</reference>
<keyword evidence="4 6" id="KW-0699">rRNA-binding</keyword>
<name>A0A8J3DCC2_9BACT</name>
<dbReference type="Proteomes" id="UP000598271">
    <property type="component" value="Unassembled WGS sequence"/>
</dbReference>
<sequence length="91" mass="10701">MYLTTDKKKEIFETQGFNKSATDTGSPESQISLFTYRINHLTAHLKTHKKDHDTRLSLLKLVGKRRSLLDYLYREDISRYRSIIAELGLRK</sequence>
<comment type="function">
    <text evidence="4 6">One of the primary rRNA binding proteins, it binds directly to 16S rRNA where it helps nucleate assembly of the platform of the 30S subunit by binding and bridging several RNA helices of the 16S rRNA.</text>
</comment>
<evidence type="ECO:0000256" key="6">
    <source>
        <dbReference type="RuleBase" id="RU004524"/>
    </source>
</evidence>
<dbReference type="PANTHER" id="PTHR23321:SF26">
    <property type="entry name" value="SMALL RIBOSOMAL SUBUNIT PROTEIN US15M"/>
    <property type="match status" value="1"/>
</dbReference>
<keyword evidence="4 6" id="KW-0694">RNA-binding</keyword>
<comment type="subunit">
    <text evidence="3 4">Part of the 30S ribosomal subunit. Forms a bridge to the 50S subunit in the 70S ribosome, contacting the 23S rRNA.</text>
</comment>
<dbReference type="AlphaFoldDB" id="A0A8J3DCC2"/>
<evidence type="ECO:0000313" key="7">
    <source>
        <dbReference type="EMBL" id="GHB82147.1"/>
    </source>
</evidence>
<dbReference type="GO" id="GO:0019843">
    <property type="term" value="F:rRNA binding"/>
    <property type="evidence" value="ECO:0007669"/>
    <property type="project" value="UniProtKB-UniRule"/>
</dbReference>
<dbReference type="GO" id="GO:0003735">
    <property type="term" value="F:structural constituent of ribosome"/>
    <property type="evidence" value="ECO:0007669"/>
    <property type="project" value="InterPro"/>
</dbReference>
<evidence type="ECO:0000256" key="1">
    <source>
        <dbReference type="ARBA" id="ARBA00022980"/>
    </source>
</evidence>
<dbReference type="Pfam" id="PF00312">
    <property type="entry name" value="Ribosomal_S15"/>
    <property type="match status" value="1"/>
</dbReference>
<dbReference type="EMBL" id="BMXF01000004">
    <property type="protein sequence ID" value="GHB82147.1"/>
    <property type="molecule type" value="Genomic_DNA"/>
</dbReference>
<evidence type="ECO:0000256" key="3">
    <source>
        <dbReference type="ARBA" id="ARBA00064542"/>
    </source>
</evidence>
<evidence type="ECO:0000256" key="4">
    <source>
        <dbReference type="HAMAP-Rule" id="MF_01343"/>
    </source>
</evidence>
<proteinExistence type="inferred from homology"/>
<evidence type="ECO:0000256" key="5">
    <source>
        <dbReference type="RuleBase" id="RU003919"/>
    </source>
</evidence>
<accession>A0A8J3DCC2</accession>
<dbReference type="GO" id="GO:0022627">
    <property type="term" value="C:cytosolic small ribosomal subunit"/>
    <property type="evidence" value="ECO:0007669"/>
    <property type="project" value="TreeGrafter"/>
</dbReference>
<dbReference type="GO" id="GO:0006412">
    <property type="term" value="P:translation"/>
    <property type="evidence" value="ECO:0007669"/>
    <property type="project" value="UniProtKB-UniRule"/>
</dbReference>
<evidence type="ECO:0000313" key="8">
    <source>
        <dbReference type="Proteomes" id="UP000598271"/>
    </source>
</evidence>